<organism evidence="2 3">
    <name type="scientific">Aureimonas altamirensis DSM 21988</name>
    <dbReference type="NCBI Taxonomy" id="1121026"/>
    <lineage>
        <taxon>Bacteria</taxon>
        <taxon>Pseudomonadati</taxon>
        <taxon>Pseudomonadota</taxon>
        <taxon>Alphaproteobacteria</taxon>
        <taxon>Hyphomicrobiales</taxon>
        <taxon>Aurantimonadaceae</taxon>
        <taxon>Aureimonas</taxon>
    </lineage>
</organism>
<evidence type="ECO:0000313" key="3">
    <source>
        <dbReference type="Proteomes" id="UP000184290"/>
    </source>
</evidence>
<reference evidence="2 3" key="1">
    <citation type="submission" date="2016-11" db="EMBL/GenBank/DDBJ databases">
        <authorList>
            <person name="Varghese N."/>
            <person name="Submissions S."/>
        </authorList>
    </citation>
    <scope>NUCLEOTIDE SEQUENCE [LARGE SCALE GENOMIC DNA]</scope>
    <source>
        <strain evidence="2 3">DSM 21988</strain>
    </source>
</reference>
<evidence type="ECO:0000313" key="2">
    <source>
        <dbReference type="EMBL" id="SHI78919.1"/>
    </source>
</evidence>
<gene>
    <name evidence="2" type="ORF">SAMN02745911_1168</name>
</gene>
<protein>
    <submittedName>
        <fullName evidence="2">Uncharacterized protein</fullName>
    </submittedName>
</protein>
<keyword evidence="3" id="KW-1185">Reference proteome</keyword>
<name>A0ABY1I8X1_9HYPH</name>
<dbReference type="EMBL" id="FQZC01000001">
    <property type="protein sequence ID" value="SHI78919.1"/>
    <property type="molecule type" value="Genomic_DNA"/>
</dbReference>
<sequence length="46" mass="4925">MVETSNVLNRLTATAACAAAVWFAWNFPDTVLWKLAVSVTEAAING</sequence>
<accession>A0ABY1I8X1</accession>
<keyword evidence="1" id="KW-0472">Membrane</keyword>
<keyword evidence="1" id="KW-0812">Transmembrane</keyword>
<keyword evidence="1" id="KW-1133">Transmembrane helix</keyword>
<evidence type="ECO:0000256" key="1">
    <source>
        <dbReference type="SAM" id="Phobius"/>
    </source>
</evidence>
<comment type="caution">
    <text evidence="2">The sequence shown here is derived from an EMBL/GenBank/DDBJ whole genome shotgun (WGS) entry which is preliminary data.</text>
</comment>
<feature type="transmembrane region" description="Helical" evidence="1">
    <location>
        <begin position="7"/>
        <end position="25"/>
    </location>
</feature>
<dbReference type="Proteomes" id="UP000184290">
    <property type="component" value="Unassembled WGS sequence"/>
</dbReference>
<proteinExistence type="predicted"/>